<dbReference type="PANTHER" id="PTHR37451">
    <property type="entry name" value="MARVEL DOMAIN"/>
    <property type="match status" value="1"/>
</dbReference>
<evidence type="ECO:0000256" key="4">
    <source>
        <dbReference type="ARBA" id="ARBA00023136"/>
    </source>
</evidence>
<proteinExistence type="predicted"/>
<feature type="compositionally biased region" description="Low complexity" evidence="5">
    <location>
        <begin position="308"/>
        <end position="331"/>
    </location>
</feature>
<dbReference type="PANTHER" id="PTHR37451:SF1">
    <property type="entry name" value="MARVEL DOMAIN-CONTAINING PROTEIN"/>
    <property type="match status" value="1"/>
</dbReference>
<evidence type="ECO:0000256" key="5">
    <source>
        <dbReference type="SAM" id="MobiDB-lite"/>
    </source>
</evidence>
<evidence type="ECO:0000259" key="7">
    <source>
        <dbReference type="Pfam" id="PF01284"/>
    </source>
</evidence>
<feature type="region of interest" description="Disordered" evidence="5">
    <location>
        <begin position="352"/>
        <end position="372"/>
    </location>
</feature>
<evidence type="ECO:0000256" key="6">
    <source>
        <dbReference type="SAM" id="Phobius"/>
    </source>
</evidence>
<dbReference type="InterPro" id="IPR008253">
    <property type="entry name" value="Marvel"/>
</dbReference>
<organism evidence="8 9">
    <name type="scientific">Somion occarium</name>
    <dbReference type="NCBI Taxonomy" id="3059160"/>
    <lineage>
        <taxon>Eukaryota</taxon>
        <taxon>Fungi</taxon>
        <taxon>Dikarya</taxon>
        <taxon>Basidiomycota</taxon>
        <taxon>Agaricomycotina</taxon>
        <taxon>Agaricomycetes</taxon>
        <taxon>Polyporales</taxon>
        <taxon>Cerrenaceae</taxon>
        <taxon>Somion</taxon>
    </lineage>
</organism>
<evidence type="ECO:0000256" key="1">
    <source>
        <dbReference type="ARBA" id="ARBA00004141"/>
    </source>
</evidence>
<evidence type="ECO:0000256" key="2">
    <source>
        <dbReference type="ARBA" id="ARBA00022692"/>
    </source>
</evidence>
<sequence>MRTHLRTMCVPNLSLLFLVLLSPTFAAFYAVSSCRRSQGHNRLEHTLRNSLIVPKTTIVFHASQAFFNFLALCCFASAAAFQARNHVGPSGLSGFAIFISIAGILFSLFMLLTPVIYEKYDKGARLARALKELRVEFILSSTGLAVSLLIAFITTISAWTQPGCKDPNRDPHADKGDDFKNGLDGFCNTKKAGAVFFWLAFVFWVATFAMTILDWRNGKSSRPRDPPFTHPEIPAEYVSQEDEESLYNPPSRKSTYEDHDDSVQSPFRDENRYTGVPSLNNNNSTYPSSDPPILPRPSFDAYGAFSDPAPSGFGASAAPTAPTAGSPTEGPRVSRTMQYADPYAAVRATVAAGGQTASSQAPPYSSYSAGYR</sequence>
<feature type="transmembrane region" description="Helical" evidence="6">
    <location>
        <begin position="195"/>
        <end position="215"/>
    </location>
</feature>
<feature type="domain" description="MARVEL" evidence="7">
    <location>
        <begin position="59"/>
        <end position="209"/>
    </location>
</feature>
<reference evidence="9" key="1">
    <citation type="submission" date="2024-04" db="EMBL/GenBank/DDBJ databases">
        <authorList>
            <person name="Shaw F."/>
            <person name="Minotto A."/>
        </authorList>
    </citation>
    <scope>NUCLEOTIDE SEQUENCE [LARGE SCALE GENOMIC DNA]</scope>
</reference>
<feature type="transmembrane region" description="Helical" evidence="6">
    <location>
        <begin position="65"/>
        <end position="83"/>
    </location>
</feature>
<accession>A0ABP1E8N5</accession>
<feature type="compositionally biased region" description="Low complexity" evidence="5">
    <location>
        <begin position="357"/>
        <end position="372"/>
    </location>
</feature>
<comment type="subcellular location">
    <subcellularLocation>
        <location evidence="1">Membrane</location>
        <topology evidence="1">Multi-pass membrane protein</topology>
    </subcellularLocation>
</comment>
<name>A0ABP1E8N5_9APHY</name>
<dbReference type="Proteomes" id="UP001497453">
    <property type="component" value="Chromosome 9"/>
</dbReference>
<evidence type="ECO:0000313" key="8">
    <source>
        <dbReference type="EMBL" id="CAL1715942.1"/>
    </source>
</evidence>
<keyword evidence="2 6" id="KW-0812">Transmembrane</keyword>
<feature type="compositionally biased region" description="Polar residues" evidence="5">
    <location>
        <begin position="277"/>
        <end position="288"/>
    </location>
</feature>
<feature type="transmembrane region" description="Helical" evidence="6">
    <location>
        <begin position="95"/>
        <end position="117"/>
    </location>
</feature>
<keyword evidence="9" id="KW-1185">Reference proteome</keyword>
<dbReference type="EMBL" id="OZ037952">
    <property type="protein sequence ID" value="CAL1715942.1"/>
    <property type="molecule type" value="Genomic_DNA"/>
</dbReference>
<feature type="transmembrane region" description="Helical" evidence="6">
    <location>
        <begin position="137"/>
        <end position="159"/>
    </location>
</feature>
<evidence type="ECO:0000313" key="9">
    <source>
        <dbReference type="Proteomes" id="UP001497453"/>
    </source>
</evidence>
<feature type="region of interest" description="Disordered" evidence="5">
    <location>
        <begin position="219"/>
        <end position="338"/>
    </location>
</feature>
<dbReference type="PROSITE" id="PS51257">
    <property type="entry name" value="PROKAR_LIPOPROTEIN"/>
    <property type="match status" value="1"/>
</dbReference>
<keyword evidence="4 6" id="KW-0472">Membrane</keyword>
<protein>
    <recommendedName>
        <fullName evidence="7">MARVEL domain-containing protein</fullName>
    </recommendedName>
</protein>
<feature type="transmembrane region" description="Helical" evidence="6">
    <location>
        <begin position="12"/>
        <end position="32"/>
    </location>
</feature>
<gene>
    <name evidence="8" type="ORF">GFSPODELE1_LOCUS10505</name>
</gene>
<dbReference type="Pfam" id="PF01284">
    <property type="entry name" value="MARVEL"/>
    <property type="match status" value="1"/>
</dbReference>
<evidence type="ECO:0000256" key="3">
    <source>
        <dbReference type="ARBA" id="ARBA00022989"/>
    </source>
</evidence>
<keyword evidence="3 6" id="KW-1133">Transmembrane helix</keyword>